<evidence type="ECO:0000256" key="1">
    <source>
        <dbReference type="SAM" id="MobiDB-lite"/>
    </source>
</evidence>
<dbReference type="Proteomes" id="UP000604046">
    <property type="component" value="Unassembled WGS sequence"/>
</dbReference>
<feature type="compositionally biased region" description="Low complexity" evidence="1">
    <location>
        <begin position="1"/>
        <end position="15"/>
    </location>
</feature>
<proteinExistence type="predicted"/>
<reference evidence="2" key="1">
    <citation type="submission" date="2021-02" db="EMBL/GenBank/DDBJ databases">
        <authorList>
            <person name="Dougan E. K."/>
            <person name="Rhodes N."/>
            <person name="Thang M."/>
            <person name="Chan C."/>
        </authorList>
    </citation>
    <scope>NUCLEOTIDE SEQUENCE</scope>
</reference>
<accession>A0A812S7L8</accession>
<evidence type="ECO:0000313" key="2">
    <source>
        <dbReference type="EMBL" id="CAE7469783.1"/>
    </source>
</evidence>
<name>A0A812S7L8_9DINO</name>
<feature type="compositionally biased region" description="Low complexity" evidence="1">
    <location>
        <begin position="34"/>
        <end position="46"/>
    </location>
</feature>
<sequence>MPGKKAPAAVKSASKPTKKAQQSPMKAAKNQAQTKASPSTKPSTSKTVERKDVSRFLSGLGYKATTKAEDATHAQQLLQDAWCGFFEGSFAEAFGKKNLVATYMEKGGIKNLEWVPSYFESSETLNTDLVEAEKGYYTAAKVLSFQGFVVGQNLAPDRSSAVLQALLEENWQANGLDKNDPELAQENSACPELKKYFYIHSVQKDIAASTHKTSLHQSADLKHQGLKAVLDKKGSDGPAVKLENPGFTELKARQTDLLAELELKNGKNTYDDVLKEGSKHCDSADDFLKKCRDANGKINGMSLETPPKEVEEQLDSTNGNIQMAIVHCEGLKAFKNRLKVGRANGEYTRSIHFPRRQPEGTCKGIHFP</sequence>
<dbReference type="EMBL" id="CAJNDS010002427">
    <property type="protein sequence ID" value="CAE7469783.1"/>
    <property type="molecule type" value="Genomic_DNA"/>
</dbReference>
<protein>
    <submittedName>
        <fullName evidence="2">Uncharacterized protein</fullName>
    </submittedName>
</protein>
<comment type="caution">
    <text evidence="2">The sequence shown here is derived from an EMBL/GenBank/DDBJ whole genome shotgun (WGS) entry which is preliminary data.</text>
</comment>
<evidence type="ECO:0000313" key="3">
    <source>
        <dbReference type="Proteomes" id="UP000604046"/>
    </source>
</evidence>
<keyword evidence="3" id="KW-1185">Reference proteome</keyword>
<gene>
    <name evidence="2" type="ORF">SNAT2548_LOCUS26330</name>
</gene>
<organism evidence="2 3">
    <name type="scientific">Symbiodinium natans</name>
    <dbReference type="NCBI Taxonomy" id="878477"/>
    <lineage>
        <taxon>Eukaryota</taxon>
        <taxon>Sar</taxon>
        <taxon>Alveolata</taxon>
        <taxon>Dinophyceae</taxon>
        <taxon>Suessiales</taxon>
        <taxon>Symbiodiniaceae</taxon>
        <taxon>Symbiodinium</taxon>
    </lineage>
</organism>
<dbReference type="AlphaFoldDB" id="A0A812S7L8"/>
<feature type="region of interest" description="Disordered" evidence="1">
    <location>
        <begin position="1"/>
        <end position="49"/>
    </location>
</feature>